<gene>
    <name evidence="2" type="ORF">GCM10011534_24620</name>
</gene>
<dbReference type="AlphaFoldDB" id="A0A917WF87"/>
<keyword evidence="3" id="KW-1185">Reference proteome</keyword>
<organism evidence="2 3">
    <name type="scientific">Pseudooceanicola nanhaiensis</name>
    <dbReference type="NCBI Taxonomy" id="375761"/>
    <lineage>
        <taxon>Bacteria</taxon>
        <taxon>Pseudomonadati</taxon>
        <taxon>Pseudomonadota</taxon>
        <taxon>Alphaproteobacteria</taxon>
        <taxon>Rhodobacterales</taxon>
        <taxon>Paracoccaceae</taxon>
        <taxon>Pseudooceanicola</taxon>
    </lineage>
</organism>
<dbReference type="Proteomes" id="UP000649829">
    <property type="component" value="Unassembled WGS sequence"/>
</dbReference>
<reference evidence="2" key="2">
    <citation type="submission" date="2020-09" db="EMBL/GenBank/DDBJ databases">
        <authorList>
            <person name="Sun Q."/>
            <person name="Zhou Y."/>
        </authorList>
    </citation>
    <scope>NUCLEOTIDE SEQUENCE</scope>
    <source>
        <strain evidence="2">CGMCC 1.6293</strain>
    </source>
</reference>
<comment type="caution">
    <text evidence="2">The sequence shown here is derived from an EMBL/GenBank/DDBJ whole genome shotgun (WGS) entry which is preliminary data.</text>
</comment>
<dbReference type="EMBL" id="BMLF01000002">
    <property type="protein sequence ID" value="GGM01898.1"/>
    <property type="molecule type" value="Genomic_DNA"/>
</dbReference>
<protein>
    <recommendedName>
        <fullName evidence="4">Peptidase inhibitor I78 family protein</fullName>
    </recommendedName>
</protein>
<evidence type="ECO:0000256" key="1">
    <source>
        <dbReference type="SAM" id="SignalP"/>
    </source>
</evidence>
<reference evidence="2" key="1">
    <citation type="journal article" date="2014" name="Int. J. Syst. Evol. Microbiol.">
        <title>Complete genome sequence of Corynebacterium casei LMG S-19264T (=DSM 44701T), isolated from a smear-ripened cheese.</title>
        <authorList>
            <consortium name="US DOE Joint Genome Institute (JGI-PGF)"/>
            <person name="Walter F."/>
            <person name="Albersmeier A."/>
            <person name="Kalinowski J."/>
            <person name="Ruckert C."/>
        </authorList>
    </citation>
    <scope>NUCLEOTIDE SEQUENCE</scope>
    <source>
        <strain evidence="2">CGMCC 1.6293</strain>
    </source>
</reference>
<evidence type="ECO:0000313" key="2">
    <source>
        <dbReference type="EMBL" id="GGM01898.1"/>
    </source>
</evidence>
<keyword evidence="1" id="KW-0732">Signal</keyword>
<dbReference type="InterPro" id="IPR021719">
    <property type="entry name" value="Prot_inh_I78"/>
</dbReference>
<dbReference type="Gene3D" id="3.30.10.10">
    <property type="entry name" value="Trypsin Inhibitor V, subunit A"/>
    <property type="match status" value="1"/>
</dbReference>
<evidence type="ECO:0000313" key="3">
    <source>
        <dbReference type="Proteomes" id="UP000649829"/>
    </source>
</evidence>
<accession>A0A917WF87</accession>
<feature type="signal peptide" evidence="1">
    <location>
        <begin position="1"/>
        <end position="15"/>
    </location>
</feature>
<dbReference type="RefSeq" id="WP_028287670.1">
    <property type="nucleotide sequence ID" value="NZ_BMLF01000002.1"/>
</dbReference>
<sequence>MKMTLGGALALMALAGCETTTTTVSQPADCGAAAMQVYLGQTFTQSMIPPGAEPVRVGGPTTAMTADFNPNRLTVLLDGEGKLEEAKCQ</sequence>
<proteinExistence type="predicted"/>
<name>A0A917WF87_9RHOB</name>
<evidence type="ECO:0008006" key="4">
    <source>
        <dbReference type="Google" id="ProtNLM"/>
    </source>
</evidence>
<feature type="chain" id="PRO_5036972653" description="Peptidase inhibitor I78 family protein" evidence="1">
    <location>
        <begin position="16"/>
        <end position="89"/>
    </location>
</feature>
<dbReference type="Pfam" id="PF11720">
    <property type="entry name" value="Inhibitor_I78"/>
    <property type="match status" value="1"/>
</dbReference>
<dbReference type="PROSITE" id="PS51257">
    <property type="entry name" value="PROKAR_LIPOPROTEIN"/>
    <property type="match status" value="1"/>
</dbReference>